<evidence type="ECO:0000313" key="2">
    <source>
        <dbReference type="EMBL" id="PWN25182.1"/>
    </source>
</evidence>
<dbReference type="OrthoDB" id="10251727at2759"/>
<dbReference type="AlphaFoldDB" id="A0A316UIR8"/>
<keyword evidence="2" id="KW-0687">Ribonucleoprotein</keyword>
<gene>
    <name evidence="2" type="ORF">BDZ90DRAFT_281776</name>
</gene>
<feature type="region of interest" description="Disordered" evidence="1">
    <location>
        <begin position="1"/>
        <end position="89"/>
    </location>
</feature>
<dbReference type="Proteomes" id="UP000245884">
    <property type="component" value="Unassembled WGS sequence"/>
</dbReference>
<keyword evidence="3" id="KW-1185">Reference proteome</keyword>
<dbReference type="Gene3D" id="3.40.50.790">
    <property type="match status" value="1"/>
</dbReference>
<dbReference type="Pfam" id="PF00687">
    <property type="entry name" value="Ribosomal_L1"/>
    <property type="match status" value="1"/>
</dbReference>
<accession>A0A316UIR8</accession>
<feature type="compositionally biased region" description="Low complexity" evidence="1">
    <location>
        <begin position="21"/>
        <end position="33"/>
    </location>
</feature>
<organism evidence="2 3">
    <name type="scientific">Jaminaea rosea</name>
    <dbReference type="NCBI Taxonomy" id="1569628"/>
    <lineage>
        <taxon>Eukaryota</taxon>
        <taxon>Fungi</taxon>
        <taxon>Dikarya</taxon>
        <taxon>Basidiomycota</taxon>
        <taxon>Ustilaginomycotina</taxon>
        <taxon>Exobasidiomycetes</taxon>
        <taxon>Microstromatales</taxon>
        <taxon>Microstromatales incertae sedis</taxon>
        <taxon>Jaminaea</taxon>
    </lineage>
</organism>
<feature type="region of interest" description="Disordered" evidence="1">
    <location>
        <begin position="299"/>
        <end position="376"/>
    </location>
</feature>
<keyword evidence="2" id="KW-0689">Ribosomal protein</keyword>
<dbReference type="EMBL" id="KZ819677">
    <property type="protein sequence ID" value="PWN25182.1"/>
    <property type="molecule type" value="Genomic_DNA"/>
</dbReference>
<dbReference type="InterPro" id="IPR028364">
    <property type="entry name" value="Ribosomal_uL1/biogenesis"/>
</dbReference>
<feature type="compositionally biased region" description="Low complexity" evidence="1">
    <location>
        <begin position="337"/>
        <end position="347"/>
    </location>
</feature>
<dbReference type="CDD" id="cd00403">
    <property type="entry name" value="Ribosomal_L1"/>
    <property type="match status" value="1"/>
</dbReference>
<dbReference type="RefSeq" id="XP_025359794.1">
    <property type="nucleotide sequence ID" value="XM_025509400.1"/>
</dbReference>
<feature type="compositionally biased region" description="Acidic residues" evidence="1">
    <location>
        <begin position="307"/>
        <end position="318"/>
    </location>
</feature>
<dbReference type="STRING" id="1569628.A0A316UIR8"/>
<dbReference type="GO" id="GO:0005840">
    <property type="term" value="C:ribosome"/>
    <property type="evidence" value="ECO:0007669"/>
    <property type="project" value="UniProtKB-KW"/>
</dbReference>
<evidence type="ECO:0000313" key="3">
    <source>
        <dbReference type="Proteomes" id="UP000245884"/>
    </source>
</evidence>
<sequence>MAKASAASPSTSSRVKKAPRASAEASKASSSSEKLLDGHVAPSQALKAFKALESHRNKHKASVAEASKDSGKSQLPLDAEADDDVGGSRSEDTVYLNVAIKRLSPTKKSKPHQIPLPNPLHDPKTSSVCLIVKDPQRHYKDLLPTLGVKCVHRVVGVSKLKGKFAPYEARRQLLEDYDVFLCDDRVGALMPKLLGSKWQQSKKMPLSVNLVQTRHIKARLEKAVASSVYHSNRGSNISLAIGSIKRHTAEQLVENLGTVLPALMRKVPYDGWKNVQALEVKTGRSASLPVWNGELAKRWEGIKEQRDDSEDSESEEEEPAPKPSKAAKVAKADKAVEAPAAASPTATKKSKRSSAGEADEASESAKKTKKAKKAAA</sequence>
<name>A0A316UIR8_9BASI</name>
<feature type="compositionally biased region" description="Basic residues" evidence="1">
    <location>
        <begin position="367"/>
        <end position="376"/>
    </location>
</feature>
<protein>
    <submittedName>
        <fullName evidence="2">Ribosomal protein L1</fullName>
    </submittedName>
</protein>
<dbReference type="SUPFAM" id="SSF56808">
    <property type="entry name" value="Ribosomal protein L1"/>
    <property type="match status" value="1"/>
</dbReference>
<feature type="compositionally biased region" description="Low complexity" evidence="1">
    <location>
        <begin position="1"/>
        <end position="13"/>
    </location>
</feature>
<dbReference type="GeneID" id="37031223"/>
<reference evidence="2 3" key="1">
    <citation type="journal article" date="2018" name="Mol. Biol. Evol.">
        <title>Broad Genomic Sampling Reveals a Smut Pathogenic Ancestry of the Fungal Clade Ustilaginomycotina.</title>
        <authorList>
            <person name="Kijpornyongpan T."/>
            <person name="Mondo S.J."/>
            <person name="Barry K."/>
            <person name="Sandor L."/>
            <person name="Lee J."/>
            <person name="Lipzen A."/>
            <person name="Pangilinan J."/>
            <person name="LaButti K."/>
            <person name="Hainaut M."/>
            <person name="Henrissat B."/>
            <person name="Grigoriev I.V."/>
            <person name="Spatafora J.W."/>
            <person name="Aime M.C."/>
        </authorList>
    </citation>
    <scope>NUCLEOTIDE SEQUENCE [LARGE SCALE GENOMIC DNA]</scope>
    <source>
        <strain evidence="2 3">MCA 5214</strain>
    </source>
</reference>
<dbReference type="InterPro" id="IPR016095">
    <property type="entry name" value="Ribosomal_uL1_3-a/b-sand"/>
</dbReference>
<dbReference type="InterPro" id="IPR023674">
    <property type="entry name" value="Ribosomal_uL1-like"/>
</dbReference>
<evidence type="ECO:0000256" key="1">
    <source>
        <dbReference type="SAM" id="MobiDB-lite"/>
    </source>
</evidence>
<proteinExistence type="predicted"/>
<dbReference type="Gene3D" id="3.30.190.20">
    <property type="match status" value="1"/>
</dbReference>